<reference evidence="1 2" key="1">
    <citation type="submission" date="2016-11" db="EMBL/GenBank/DDBJ databases">
        <authorList>
            <person name="Jaros S."/>
            <person name="Januszkiewicz K."/>
            <person name="Wedrychowicz H."/>
        </authorList>
    </citation>
    <scope>NUCLEOTIDE SEQUENCE [LARGE SCALE GENOMIC DNA]</scope>
    <source>
        <strain evidence="1 2">DSM 24787</strain>
    </source>
</reference>
<proteinExistence type="predicted"/>
<dbReference type="EMBL" id="FSRA01000002">
    <property type="protein sequence ID" value="SIO46840.1"/>
    <property type="molecule type" value="Genomic_DNA"/>
</dbReference>
<protein>
    <submittedName>
        <fullName evidence="1">Uncharacterized protein</fullName>
    </submittedName>
</protein>
<organism evidence="1 2">
    <name type="scientific">Chitinophaga niabensis</name>
    <dbReference type="NCBI Taxonomy" id="536979"/>
    <lineage>
        <taxon>Bacteria</taxon>
        <taxon>Pseudomonadati</taxon>
        <taxon>Bacteroidota</taxon>
        <taxon>Chitinophagia</taxon>
        <taxon>Chitinophagales</taxon>
        <taxon>Chitinophagaceae</taxon>
        <taxon>Chitinophaga</taxon>
    </lineage>
</organism>
<gene>
    <name evidence="1" type="ORF">SAMN04488055_4301</name>
</gene>
<evidence type="ECO:0000313" key="1">
    <source>
        <dbReference type="EMBL" id="SIO46840.1"/>
    </source>
</evidence>
<name>A0A1N6JRB8_9BACT</name>
<dbReference type="OrthoDB" id="1492038at2"/>
<dbReference type="AlphaFoldDB" id="A0A1N6JRB8"/>
<keyword evidence="2" id="KW-1185">Reference proteome</keyword>
<sequence>MENITKLAEEYALALIKIQERRKHWQLQTKPFLLKHLKEITEKTKLTWKSGSNETMQNLESIFIVFDSEPSGIVEQTQFSVVQKMKIGGFLSFSQNRNGQVIVWINFPFIEGMTVDEKAKNEILETVEPEEITEESVNRFMHKFLDEMIQWENDARDEIGFVRHK</sequence>
<dbReference type="RefSeq" id="WP_074241662.1">
    <property type="nucleotide sequence ID" value="NZ_FSRA01000002.1"/>
</dbReference>
<evidence type="ECO:0000313" key="2">
    <source>
        <dbReference type="Proteomes" id="UP000185003"/>
    </source>
</evidence>
<dbReference type="Proteomes" id="UP000185003">
    <property type="component" value="Unassembled WGS sequence"/>
</dbReference>
<accession>A0A1N6JRB8</accession>
<dbReference type="STRING" id="536979.SAMN04488055_4301"/>